<feature type="domain" description="Transposase IS66 central" evidence="1">
    <location>
        <begin position="2"/>
        <end position="39"/>
    </location>
</feature>
<dbReference type="Pfam" id="PF03050">
    <property type="entry name" value="DDE_Tnp_IS66"/>
    <property type="match status" value="1"/>
</dbReference>
<evidence type="ECO:0000313" key="3">
    <source>
        <dbReference type="Proteomes" id="UP000321595"/>
    </source>
</evidence>
<keyword evidence="3" id="KW-1185">Reference proteome</keyword>
<dbReference type="KEGG" id="bbae:FRD01_22475"/>
<dbReference type="InterPro" id="IPR004291">
    <property type="entry name" value="Transposase_IS66_central"/>
</dbReference>
<organism evidence="2 3">
    <name type="scientific">Microvenator marinus</name>
    <dbReference type="NCBI Taxonomy" id="2600177"/>
    <lineage>
        <taxon>Bacteria</taxon>
        <taxon>Deltaproteobacteria</taxon>
        <taxon>Bradymonadales</taxon>
        <taxon>Microvenatoraceae</taxon>
        <taxon>Microvenator</taxon>
    </lineage>
</organism>
<sequence length="40" mass="4654">MTWADDEKPKHRPKSPLGAALTYTLNQRKSLERFLTDPKI</sequence>
<dbReference type="AlphaFoldDB" id="A0A5B8XXQ6"/>
<dbReference type="OrthoDB" id="9760067at2"/>
<proteinExistence type="predicted"/>
<protein>
    <submittedName>
        <fullName evidence="2">Transposase</fullName>
    </submittedName>
</protein>
<gene>
    <name evidence="2" type="ORF">FRD01_22475</name>
</gene>
<reference evidence="2 3" key="1">
    <citation type="submission" date="2019-08" db="EMBL/GenBank/DDBJ databases">
        <authorList>
            <person name="Liang Q."/>
        </authorList>
    </citation>
    <scope>NUCLEOTIDE SEQUENCE [LARGE SCALE GENOMIC DNA]</scope>
    <source>
        <strain evidence="2 3">V1718</strain>
    </source>
</reference>
<evidence type="ECO:0000259" key="1">
    <source>
        <dbReference type="Pfam" id="PF03050"/>
    </source>
</evidence>
<dbReference type="EMBL" id="CP042467">
    <property type="protein sequence ID" value="QED29951.1"/>
    <property type="molecule type" value="Genomic_DNA"/>
</dbReference>
<evidence type="ECO:0000313" key="2">
    <source>
        <dbReference type="EMBL" id="QED29951.1"/>
    </source>
</evidence>
<name>A0A5B8XXQ6_9DELT</name>
<accession>A0A5B8XXQ6</accession>
<dbReference type="Proteomes" id="UP000321595">
    <property type="component" value="Chromosome"/>
</dbReference>